<evidence type="ECO:0000256" key="1">
    <source>
        <dbReference type="ARBA" id="ARBA00005701"/>
    </source>
</evidence>
<dbReference type="EMBL" id="JAFIRN010000018">
    <property type="protein sequence ID" value="KAG5830939.1"/>
    <property type="molecule type" value="Genomic_DNA"/>
</dbReference>
<reference evidence="5" key="3">
    <citation type="submission" date="2021-01" db="EMBL/GenBank/DDBJ databases">
        <title>A chromosome-scale assembly of European eel, Anguilla anguilla.</title>
        <authorList>
            <person name="Henkel C."/>
            <person name="Jong-Raadsen S.A."/>
            <person name="Dufour S."/>
            <person name="Weltzien F.-A."/>
            <person name="Palstra A.P."/>
            <person name="Pelster B."/>
            <person name="Spaink H.P."/>
            <person name="Van Den Thillart G.E."/>
            <person name="Jansen H."/>
            <person name="Zahm M."/>
            <person name="Klopp C."/>
            <person name="Cedric C."/>
            <person name="Louis A."/>
            <person name="Berthelot C."/>
            <person name="Parey E."/>
            <person name="Roest Crollius H."/>
            <person name="Montfort J."/>
            <person name="Robinson-Rechavi M."/>
            <person name="Bucao C."/>
            <person name="Bouchez O."/>
            <person name="Gislard M."/>
            <person name="Lluch J."/>
            <person name="Milhes M."/>
            <person name="Lampietro C."/>
            <person name="Lopez Roques C."/>
            <person name="Donnadieu C."/>
            <person name="Braasch I."/>
            <person name="Desvignes T."/>
            <person name="Postlethwait J."/>
            <person name="Bobe J."/>
            <person name="Guiguen Y."/>
            <person name="Dirks R."/>
        </authorList>
    </citation>
    <scope>NUCLEOTIDE SEQUENCE</scope>
    <source>
        <strain evidence="5">Tag_6206</strain>
        <tissue evidence="5">Liver</tissue>
    </source>
</reference>
<dbReference type="GO" id="GO:0005739">
    <property type="term" value="C:mitochondrion"/>
    <property type="evidence" value="ECO:0007669"/>
    <property type="project" value="TreeGrafter"/>
</dbReference>
<evidence type="ECO:0000256" key="2">
    <source>
        <dbReference type="ARBA" id="ARBA00022170"/>
    </source>
</evidence>
<accession>A0A0E9XFT7</accession>
<organism evidence="4">
    <name type="scientific">Anguilla anguilla</name>
    <name type="common">European freshwater eel</name>
    <name type="synonym">Muraena anguilla</name>
    <dbReference type="NCBI Taxonomy" id="7936"/>
    <lineage>
        <taxon>Eukaryota</taxon>
        <taxon>Metazoa</taxon>
        <taxon>Chordata</taxon>
        <taxon>Craniata</taxon>
        <taxon>Vertebrata</taxon>
        <taxon>Euteleostomi</taxon>
        <taxon>Actinopterygii</taxon>
        <taxon>Neopterygii</taxon>
        <taxon>Teleostei</taxon>
        <taxon>Anguilliformes</taxon>
        <taxon>Anguillidae</taxon>
        <taxon>Anguilla</taxon>
    </lineage>
</organism>
<reference evidence="4" key="1">
    <citation type="submission" date="2014-11" db="EMBL/GenBank/DDBJ databases">
        <authorList>
            <person name="Amaro Gonzalez C."/>
        </authorList>
    </citation>
    <scope>NUCLEOTIDE SEQUENCE</scope>
</reference>
<evidence type="ECO:0000313" key="4">
    <source>
        <dbReference type="EMBL" id="JAI01272.1"/>
    </source>
</evidence>
<dbReference type="GO" id="GO:0034553">
    <property type="term" value="P:mitochondrial respiratory chain complex II assembly"/>
    <property type="evidence" value="ECO:0007669"/>
    <property type="project" value="TreeGrafter"/>
</dbReference>
<dbReference type="PANTHER" id="PTHR28524:SF3">
    <property type="entry name" value="SUCCINATE DEHYDROGENASE ASSEMBLY FACTOR 4, MITOCHONDRIAL"/>
    <property type="match status" value="1"/>
</dbReference>
<evidence type="ECO:0000256" key="3">
    <source>
        <dbReference type="SAM" id="MobiDB-lite"/>
    </source>
</evidence>
<dbReference type="Proteomes" id="UP001044222">
    <property type="component" value="Chromosome 18"/>
</dbReference>
<reference evidence="4" key="2">
    <citation type="journal article" date="2015" name="Fish Shellfish Immunol.">
        <title>Early steps in the European eel (Anguilla anguilla)-Vibrio vulnificus interaction in the gills: Role of the RtxA13 toxin.</title>
        <authorList>
            <person name="Callol A."/>
            <person name="Pajuelo D."/>
            <person name="Ebbesson L."/>
            <person name="Teles M."/>
            <person name="MacKenzie S."/>
            <person name="Amaro C."/>
        </authorList>
    </citation>
    <scope>NUCLEOTIDE SEQUENCE</scope>
</reference>
<dbReference type="EMBL" id="GBXM01007306">
    <property type="protein sequence ID" value="JAI01272.1"/>
    <property type="molecule type" value="Transcribed_RNA"/>
</dbReference>
<keyword evidence="6" id="KW-1185">Reference proteome</keyword>
<proteinExistence type="inferred from homology"/>
<dbReference type="PANTHER" id="PTHR28524">
    <property type="entry name" value="SUCCINATE DEHYDROGENASE ASSEMBLY FACTOR 4, MITOCHONDRIAL"/>
    <property type="match status" value="1"/>
</dbReference>
<name>A0A0E9XFT7_ANGAN</name>
<evidence type="ECO:0000313" key="5">
    <source>
        <dbReference type="EMBL" id="KAG5830939.1"/>
    </source>
</evidence>
<sequence length="104" mass="11670">MSLLRVFTNPRNHICKGVLVESVFKACSRTTGSATDGKPLDKEPLRKAKTPLGRLDISEKETTKDVLERFPDDVNPVTKEQGGPRGPEPTRFGDWERKGRCIDF</sequence>
<dbReference type="AlphaFoldDB" id="A0A0E9XFT7"/>
<protein>
    <recommendedName>
        <fullName evidence="2">Succinate dehydrogenase assembly factor 4, mitochondrial</fullName>
    </recommendedName>
</protein>
<dbReference type="InterPro" id="IPR012875">
    <property type="entry name" value="SDHF4"/>
</dbReference>
<comment type="similarity">
    <text evidence="1">Belongs to the SDHAF4 family.</text>
</comment>
<gene>
    <name evidence="5" type="ORF">ANANG_G00298570</name>
</gene>
<evidence type="ECO:0000313" key="6">
    <source>
        <dbReference type="Proteomes" id="UP001044222"/>
    </source>
</evidence>
<dbReference type="Pfam" id="PF07896">
    <property type="entry name" value="DUF1674"/>
    <property type="match status" value="1"/>
</dbReference>
<feature type="region of interest" description="Disordered" evidence="3">
    <location>
        <begin position="71"/>
        <end position="94"/>
    </location>
</feature>